<accession>A0AAW0H871</accession>
<keyword evidence="13" id="KW-0732">Signal</keyword>
<dbReference type="AlphaFoldDB" id="A0AAW0H871"/>
<dbReference type="GO" id="GO:0098553">
    <property type="term" value="C:lumenal side of endoplasmic reticulum membrane"/>
    <property type="evidence" value="ECO:0007669"/>
    <property type="project" value="UniProtKB-ARBA"/>
</dbReference>
<comment type="subcellular location">
    <subcellularLocation>
        <location evidence="2">Membrane</location>
        <topology evidence="2">Single-pass type I membrane protein</topology>
    </subcellularLocation>
</comment>
<feature type="compositionally biased region" description="Low complexity" evidence="11">
    <location>
        <begin position="323"/>
        <end position="334"/>
    </location>
</feature>
<dbReference type="PROSITE" id="PS50835">
    <property type="entry name" value="IG_LIKE"/>
    <property type="match status" value="2"/>
</dbReference>
<feature type="transmembrane region" description="Helical" evidence="12">
    <location>
        <begin position="646"/>
        <end position="668"/>
    </location>
</feature>
<reference evidence="15 16" key="1">
    <citation type="journal article" date="2023" name="bioRxiv">
        <title>Conserved and derived expression patterns and positive selection on dental genes reveal complex evolutionary context of ever-growing rodent molars.</title>
        <authorList>
            <person name="Calamari Z.T."/>
            <person name="Song A."/>
            <person name="Cohen E."/>
            <person name="Akter M."/>
            <person name="Roy R.D."/>
            <person name="Hallikas O."/>
            <person name="Christensen M.M."/>
            <person name="Li P."/>
            <person name="Marangoni P."/>
            <person name="Jernvall J."/>
            <person name="Klein O.D."/>
        </authorList>
    </citation>
    <scope>NUCLEOTIDE SEQUENCE [LARGE SCALE GENOMIC DNA]</scope>
    <source>
        <strain evidence="15">V071</strain>
    </source>
</reference>
<evidence type="ECO:0000256" key="9">
    <source>
        <dbReference type="ARBA" id="ARBA00023157"/>
    </source>
</evidence>
<evidence type="ECO:0000256" key="10">
    <source>
        <dbReference type="ARBA" id="ARBA00023180"/>
    </source>
</evidence>
<dbReference type="GO" id="GO:0042612">
    <property type="term" value="C:MHC class I protein complex"/>
    <property type="evidence" value="ECO:0007669"/>
    <property type="project" value="UniProtKB-KW"/>
</dbReference>
<dbReference type="Pfam" id="PF00129">
    <property type="entry name" value="MHC_I"/>
    <property type="match status" value="2"/>
</dbReference>
<dbReference type="Proteomes" id="UP001488838">
    <property type="component" value="Unassembled WGS sequence"/>
</dbReference>
<evidence type="ECO:0000259" key="14">
    <source>
        <dbReference type="PROSITE" id="PS50835"/>
    </source>
</evidence>
<feature type="transmembrane region" description="Helical" evidence="12">
    <location>
        <begin position="287"/>
        <end position="309"/>
    </location>
</feature>
<dbReference type="InterPro" id="IPR036179">
    <property type="entry name" value="Ig-like_dom_sf"/>
</dbReference>
<dbReference type="GO" id="GO:0030670">
    <property type="term" value="C:phagocytic vesicle membrane"/>
    <property type="evidence" value="ECO:0007669"/>
    <property type="project" value="UniProtKB-ARBA"/>
</dbReference>
<feature type="domain" description="Ig-like" evidence="14">
    <location>
        <begin position="189"/>
        <end position="277"/>
    </location>
</feature>
<keyword evidence="5 12" id="KW-0812">Transmembrane</keyword>
<dbReference type="GO" id="GO:0042605">
    <property type="term" value="F:peptide antigen binding"/>
    <property type="evidence" value="ECO:0007669"/>
    <property type="project" value="TreeGrafter"/>
</dbReference>
<dbReference type="CDD" id="cd07698">
    <property type="entry name" value="IgC1_MHC_I_alpha3"/>
    <property type="match status" value="2"/>
</dbReference>
<keyword evidence="7 12" id="KW-1133">Transmembrane helix</keyword>
<evidence type="ECO:0000256" key="3">
    <source>
        <dbReference type="ARBA" id="ARBA00006909"/>
    </source>
</evidence>
<keyword evidence="8 12" id="KW-0472">Membrane</keyword>
<dbReference type="FunFam" id="3.30.500.10:FF:000001">
    <property type="entry name" value="H-2 class I histocompatibility antigen, alpha chain"/>
    <property type="match status" value="1"/>
</dbReference>
<evidence type="ECO:0000256" key="5">
    <source>
        <dbReference type="ARBA" id="ARBA00022692"/>
    </source>
</evidence>
<gene>
    <name evidence="15" type="ORF">U0070_011205</name>
</gene>
<dbReference type="SMART" id="SM00407">
    <property type="entry name" value="IGc1"/>
    <property type="match status" value="2"/>
</dbReference>
<organism evidence="15 16">
    <name type="scientific">Myodes glareolus</name>
    <name type="common">Bank vole</name>
    <name type="synonym">Clethrionomys glareolus</name>
    <dbReference type="NCBI Taxonomy" id="447135"/>
    <lineage>
        <taxon>Eukaryota</taxon>
        <taxon>Metazoa</taxon>
        <taxon>Chordata</taxon>
        <taxon>Craniata</taxon>
        <taxon>Vertebrata</taxon>
        <taxon>Euteleostomi</taxon>
        <taxon>Mammalia</taxon>
        <taxon>Eutheria</taxon>
        <taxon>Euarchontoglires</taxon>
        <taxon>Glires</taxon>
        <taxon>Rodentia</taxon>
        <taxon>Myomorpha</taxon>
        <taxon>Muroidea</taxon>
        <taxon>Cricetidae</taxon>
        <taxon>Arvicolinae</taxon>
        <taxon>Myodes</taxon>
    </lineage>
</organism>
<evidence type="ECO:0000256" key="2">
    <source>
        <dbReference type="ARBA" id="ARBA00004479"/>
    </source>
</evidence>
<keyword evidence="4" id="KW-0490">MHC I</keyword>
<dbReference type="SUPFAM" id="SSF54452">
    <property type="entry name" value="MHC antigen-recognition domain"/>
    <property type="match status" value="2"/>
</dbReference>
<dbReference type="GO" id="GO:0002486">
    <property type="term" value="P:antigen processing and presentation of endogenous peptide antigen via MHC class I via ER pathway, TAP-independent"/>
    <property type="evidence" value="ECO:0007669"/>
    <property type="project" value="TreeGrafter"/>
</dbReference>
<dbReference type="Gene3D" id="2.60.40.10">
    <property type="entry name" value="Immunoglobulins"/>
    <property type="match status" value="2"/>
</dbReference>
<dbReference type="InterPro" id="IPR003597">
    <property type="entry name" value="Ig_C1-set"/>
</dbReference>
<dbReference type="GO" id="GO:0002476">
    <property type="term" value="P:antigen processing and presentation of endogenous peptide antigen via MHC class Ib"/>
    <property type="evidence" value="ECO:0007669"/>
    <property type="project" value="TreeGrafter"/>
</dbReference>
<dbReference type="InterPro" id="IPR037055">
    <property type="entry name" value="MHC_I-like_Ag-recog_sf"/>
</dbReference>
<evidence type="ECO:0000256" key="11">
    <source>
        <dbReference type="SAM" id="MobiDB-lite"/>
    </source>
</evidence>
<dbReference type="GO" id="GO:0005102">
    <property type="term" value="F:signaling receptor binding"/>
    <property type="evidence" value="ECO:0007669"/>
    <property type="project" value="TreeGrafter"/>
</dbReference>
<keyword evidence="9" id="KW-1015">Disulfide bond</keyword>
<dbReference type="GO" id="GO:0001916">
    <property type="term" value="P:positive regulation of T cell mediated cytotoxicity"/>
    <property type="evidence" value="ECO:0007669"/>
    <property type="project" value="TreeGrafter"/>
</dbReference>
<comment type="function">
    <text evidence="1">Involved in the presentation of foreign antigens to the immune system.</text>
</comment>
<dbReference type="PROSITE" id="PS00290">
    <property type="entry name" value="IG_MHC"/>
    <property type="match status" value="1"/>
</dbReference>
<evidence type="ECO:0000256" key="6">
    <source>
        <dbReference type="ARBA" id="ARBA00022859"/>
    </source>
</evidence>
<feature type="domain" description="Ig-like" evidence="14">
    <location>
        <begin position="547"/>
        <end position="625"/>
    </location>
</feature>
<name>A0AAW0H871_MYOGA</name>
<feature type="region of interest" description="Disordered" evidence="11">
    <location>
        <begin position="675"/>
        <end position="703"/>
    </location>
</feature>
<dbReference type="InterPro" id="IPR003006">
    <property type="entry name" value="Ig/MHC_CS"/>
</dbReference>
<evidence type="ECO:0000313" key="16">
    <source>
        <dbReference type="Proteomes" id="UP001488838"/>
    </source>
</evidence>
<feature type="region of interest" description="Disordered" evidence="11">
    <location>
        <begin position="315"/>
        <end position="336"/>
    </location>
</feature>
<comment type="caution">
    <text evidence="15">The sequence shown here is derived from an EMBL/GenBank/DDBJ whole genome shotgun (WGS) entry which is preliminary data.</text>
</comment>
<dbReference type="EMBL" id="JBBHLL010000776">
    <property type="protein sequence ID" value="KAK7797775.1"/>
    <property type="molecule type" value="Genomic_DNA"/>
</dbReference>
<protein>
    <recommendedName>
        <fullName evidence="14">Ig-like domain-containing protein</fullName>
    </recommendedName>
</protein>
<feature type="signal peptide" evidence="13">
    <location>
        <begin position="1"/>
        <end position="28"/>
    </location>
</feature>
<evidence type="ECO:0000256" key="1">
    <source>
        <dbReference type="ARBA" id="ARBA00002297"/>
    </source>
</evidence>
<comment type="similarity">
    <text evidence="3">Belongs to the MHC class I family.</text>
</comment>
<dbReference type="InterPro" id="IPR050208">
    <property type="entry name" value="MHC_class-I_related"/>
</dbReference>
<evidence type="ECO:0000256" key="4">
    <source>
        <dbReference type="ARBA" id="ARBA00022451"/>
    </source>
</evidence>
<dbReference type="GO" id="GO:0006955">
    <property type="term" value="P:immune response"/>
    <property type="evidence" value="ECO:0007669"/>
    <property type="project" value="TreeGrafter"/>
</dbReference>
<dbReference type="FunFam" id="2.60.40.10:FF:000014">
    <property type="entry name" value="H-2 class I histocompatibility antigen, alpha chain"/>
    <property type="match status" value="2"/>
</dbReference>
<sequence length="703" mass="78098">VFQTPRMGAVELHPTLLLLSVLLSLTQTKTLSGTGKGLCLVEPGRPVQAASQNRFSPPLQPLLLPRREPRALIPASPCMFPGVPGEGSGSHCAPPPGTHSMWYSVTTTASPTGLRGLQVFIVLYVDDTQILRFHSNAATTMEPLVPWAKQMGQNYWKGEKQGMEDYSQTARKNLQFAVRIYNQSDDDPPKARVIRHPRPEGDVTLRCWALGFYPAEIILTWKRDGEDQIQDMELVDTRPAGDGTFQKWAAVVVPTGEEHKYTCHVYHKGLPEPLTLRWEPPPWSPTGVIFGVVLLGVVVPVALAAIVMLRKKSTDLPSPGDGQPLPSSLLQSSSGALRPAPFPAGAKVPLSDPAHGQRAALQGSHAMRYFITVVYNPGYDKRLRFMVMGYVDNTQIFSFDSEVSQRVEPRVPFMAQDPEHLEELELFGRRVLLIGQIELWTLFRYRSQREKGSHTIQWLCGCDTGPDHRLLRGYKRMAYDGLSYISLTEDLRSWIAADTEEAQSTRRKWEAAGFARSWRSFLEGRCVAWLVKYLDKGKEILQRVDPPKTNVTHHPRSEGGATLKCWALSFYPADIMLTWQRDEEDLTQDMDLIETRPAGDGTFQKWAAVVVPSGEEQRYTCHVLHEGLPEPLILKWEPPPSPTTPIMGIVAGLILLGVFVAGAVAAIVMRKSTDTKDGGCRAASHSPAAFSPGSYPDKDTGQR</sequence>
<dbReference type="InterPro" id="IPR013783">
    <property type="entry name" value="Ig-like_fold"/>
</dbReference>
<evidence type="ECO:0000313" key="15">
    <source>
        <dbReference type="EMBL" id="KAK7797775.1"/>
    </source>
</evidence>
<evidence type="ECO:0000256" key="12">
    <source>
        <dbReference type="SAM" id="Phobius"/>
    </source>
</evidence>
<dbReference type="Gene3D" id="3.30.500.10">
    <property type="entry name" value="MHC class I-like antigen recognition-like"/>
    <property type="match status" value="2"/>
</dbReference>
<dbReference type="PANTHER" id="PTHR16675:SF169">
    <property type="entry name" value="HLA CLASS I HISTOCOMPATIBILITY ANTIGEN, ALPHA CHAIN G"/>
    <property type="match status" value="1"/>
</dbReference>
<dbReference type="PANTHER" id="PTHR16675">
    <property type="entry name" value="MHC CLASS I-RELATED"/>
    <property type="match status" value="1"/>
</dbReference>
<feature type="non-terminal residue" evidence="15">
    <location>
        <position position="1"/>
    </location>
</feature>
<keyword evidence="6" id="KW-0391">Immunity</keyword>
<evidence type="ECO:0000256" key="13">
    <source>
        <dbReference type="SAM" id="SignalP"/>
    </source>
</evidence>
<dbReference type="InterPro" id="IPR007110">
    <property type="entry name" value="Ig-like_dom"/>
</dbReference>
<dbReference type="SUPFAM" id="SSF48726">
    <property type="entry name" value="Immunoglobulin"/>
    <property type="match status" value="2"/>
</dbReference>
<keyword evidence="16" id="KW-1185">Reference proteome</keyword>
<proteinExistence type="inferred from homology"/>
<dbReference type="GO" id="GO:0005615">
    <property type="term" value="C:extracellular space"/>
    <property type="evidence" value="ECO:0007669"/>
    <property type="project" value="TreeGrafter"/>
</dbReference>
<feature type="chain" id="PRO_5043429716" description="Ig-like domain-containing protein" evidence="13">
    <location>
        <begin position="29"/>
        <end position="703"/>
    </location>
</feature>
<dbReference type="Pfam" id="PF07654">
    <property type="entry name" value="C1-set"/>
    <property type="match status" value="2"/>
</dbReference>
<evidence type="ECO:0000256" key="8">
    <source>
        <dbReference type="ARBA" id="ARBA00023136"/>
    </source>
</evidence>
<dbReference type="GO" id="GO:0009897">
    <property type="term" value="C:external side of plasma membrane"/>
    <property type="evidence" value="ECO:0007669"/>
    <property type="project" value="TreeGrafter"/>
</dbReference>
<dbReference type="InterPro" id="IPR011162">
    <property type="entry name" value="MHC_I/II-like_Ag-recog"/>
</dbReference>
<evidence type="ECO:0000256" key="7">
    <source>
        <dbReference type="ARBA" id="ARBA00022989"/>
    </source>
</evidence>
<keyword evidence="10" id="KW-0325">Glycoprotein</keyword>
<dbReference type="InterPro" id="IPR011161">
    <property type="entry name" value="MHC_I-like_Ag-recog"/>
</dbReference>
<feature type="non-terminal residue" evidence="15">
    <location>
        <position position="703"/>
    </location>
</feature>